<reference evidence="2" key="1">
    <citation type="submission" date="2020-01" db="EMBL/GenBank/DDBJ databases">
        <authorList>
            <person name="Rat A."/>
        </authorList>
    </citation>
    <scope>NUCLEOTIDE SEQUENCE</scope>
    <source>
        <strain evidence="2">LMG 28251</strain>
    </source>
</reference>
<keyword evidence="1" id="KW-0732">Signal</keyword>
<dbReference type="InterPro" id="IPR018389">
    <property type="entry name" value="DctP_fam"/>
</dbReference>
<dbReference type="PANTHER" id="PTHR33376">
    <property type="match status" value="1"/>
</dbReference>
<dbReference type="GO" id="GO:0055085">
    <property type="term" value="P:transmembrane transport"/>
    <property type="evidence" value="ECO:0007669"/>
    <property type="project" value="InterPro"/>
</dbReference>
<sequence length="361" mass="38879">MTPAREGGSTLVDSRSWSLLFLALALFVARPALAQPDPIRIKIVGGLADVRQFTTFEEPFWRERIPAATGGRVVAEISAFDRSGIRGQEVLQLMRLGVVPYGTALLALAATEEPELNGADLVAVSPDMPALRRTVAAYRPHLREILAERYGLELLAIYTYSAQVLFCRNPFTGLSDLRGRRIRTSSVGMSEAVAALGAVPVVTPFAELMPAMRSGQVECAVTGTLSGNGIGLHEVSTHVHSLALTWGLSIFAVNQAAWMGMPEDLRGIIAREIGVLEARIWDAAAEETGDGLACNSGATPCRMGRRGRMTLVPVSPADEALRRRLLSETVLPGWVRRCGVECVDAWNHTIGPELGLMASPE</sequence>
<accession>A0AAF1K678</accession>
<dbReference type="PANTHER" id="PTHR33376:SF4">
    <property type="entry name" value="SIALIC ACID-BINDING PERIPLASMIC PROTEIN SIAP"/>
    <property type="match status" value="1"/>
</dbReference>
<dbReference type="InterPro" id="IPR038404">
    <property type="entry name" value="TRAP_DctP_sf"/>
</dbReference>
<organism evidence="2 3">
    <name type="scientific">Plastoroseomonas arctica</name>
    <dbReference type="NCBI Taxonomy" id="1509237"/>
    <lineage>
        <taxon>Bacteria</taxon>
        <taxon>Pseudomonadati</taxon>
        <taxon>Pseudomonadota</taxon>
        <taxon>Alphaproteobacteria</taxon>
        <taxon>Acetobacterales</taxon>
        <taxon>Acetobacteraceae</taxon>
        <taxon>Plastoroseomonas</taxon>
    </lineage>
</organism>
<evidence type="ECO:0000313" key="3">
    <source>
        <dbReference type="Proteomes" id="UP001196068"/>
    </source>
</evidence>
<keyword evidence="3" id="KW-1185">Reference proteome</keyword>
<dbReference type="AlphaFoldDB" id="A0AAF1K678"/>
<gene>
    <name evidence="2" type="ORF">GXW79_18025</name>
</gene>
<dbReference type="EMBL" id="JAAEDH010000024">
    <property type="protein sequence ID" value="MBR0656979.1"/>
    <property type="molecule type" value="Genomic_DNA"/>
</dbReference>
<evidence type="ECO:0000256" key="1">
    <source>
        <dbReference type="ARBA" id="ARBA00022729"/>
    </source>
</evidence>
<dbReference type="Proteomes" id="UP001196068">
    <property type="component" value="Unassembled WGS sequence"/>
</dbReference>
<protein>
    <submittedName>
        <fullName evidence="2">TRAP transporter substrate-binding protein</fullName>
    </submittedName>
</protein>
<dbReference type="CDD" id="cd13602">
    <property type="entry name" value="PBP2_TRAP_BpDctp6_7"/>
    <property type="match status" value="1"/>
</dbReference>
<evidence type="ECO:0000313" key="2">
    <source>
        <dbReference type="EMBL" id="MBR0656979.1"/>
    </source>
</evidence>
<comment type="caution">
    <text evidence="2">The sequence shown here is derived from an EMBL/GenBank/DDBJ whole genome shotgun (WGS) entry which is preliminary data.</text>
</comment>
<reference evidence="2" key="2">
    <citation type="journal article" date="2021" name="Syst. Appl. Microbiol.">
        <title>Roseomonas hellenica sp. nov., isolated from roots of wild-growing Alkanna tinctoria.</title>
        <authorList>
            <person name="Rat A."/>
            <person name="Naranjo H.D."/>
            <person name="Lebbe L."/>
            <person name="Cnockaert M."/>
            <person name="Krigas N."/>
            <person name="Grigoriadou K."/>
            <person name="Maloupa E."/>
            <person name="Willems A."/>
        </authorList>
    </citation>
    <scope>NUCLEOTIDE SEQUENCE</scope>
    <source>
        <strain evidence="2">LMG 28251</strain>
    </source>
</reference>
<proteinExistence type="predicted"/>
<dbReference type="NCBIfam" id="NF037995">
    <property type="entry name" value="TRAP_S1"/>
    <property type="match status" value="1"/>
</dbReference>
<name>A0AAF1K678_9PROT</name>
<dbReference type="Gene3D" id="3.40.190.170">
    <property type="entry name" value="Bacterial extracellular solute-binding protein, family 7"/>
    <property type="match status" value="1"/>
</dbReference>
<dbReference type="Pfam" id="PF03480">
    <property type="entry name" value="DctP"/>
    <property type="match status" value="1"/>
</dbReference>